<feature type="compositionally biased region" description="Basic and acidic residues" evidence="1">
    <location>
        <begin position="100"/>
        <end position="117"/>
    </location>
</feature>
<dbReference type="InterPro" id="IPR012349">
    <property type="entry name" value="Split_barrel_FMN-bd"/>
</dbReference>
<evidence type="ECO:0000256" key="1">
    <source>
        <dbReference type="SAM" id="MobiDB-lite"/>
    </source>
</evidence>
<name>A0ABT0ZXZ2_9PSEU</name>
<dbReference type="EMBL" id="JAGSOV010000023">
    <property type="protein sequence ID" value="MCO1655615.1"/>
    <property type="molecule type" value="Genomic_DNA"/>
</dbReference>
<reference evidence="2" key="1">
    <citation type="submission" date="2021-04" db="EMBL/GenBank/DDBJ databases">
        <title>Pseudonocardia sp. nov., isolated from sandy soil of mangrove forest.</title>
        <authorList>
            <person name="Zan Z."/>
            <person name="Huang R."/>
            <person name="Liu W."/>
        </authorList>
    </citation>
    <scope>NUCLEOTIDE SEQUENCE</scope>
    <source>
        <strain evidence="2">S2-4</strain>
    </source>
</reference>
<dbReference type="PANTHER" id="PTHR35802:SF1">
    <property type="entry name" value="PROTEASE SYNTHASE AND SPORULATION PROTEIN PAI 2"/>
    <property type="match status" value="1"/>
</dbReference>
<keyword evidence="3" id="KW-1185">Reference proteome</keyword>
<gene>
    <name evidence="2" type="ORF">KDL28_11180</name>
</gene>
<evidence type="ECO:0000313" key="2">
    <source>
        <dbReference type="EMBL" id="MCO1655615.1"/>
    </source>
</evidence>
<feature type="compositionally biased region" description="Low complexity" evidence="1">
    <location>
        <begin position="177"/>
        <end position="190"/>
    </location>
</feature>
<dbReference type="Gene3D" id="2.30.110.10">
    <property type="entry name" value="Electron Transport, Fmn-binding Protein, Chain A"/>
    <property type="match status" value="1"/>
</dbReference>
<protein>
    <submittedName>
        <fullName evidence="2">FMN-binding negative transcriptional regulator</fullName>
    </submittedName>
</protein>
<dbReference type="Pfam" id="PF04299">
    <property type="entry name" value="FMN_bind_2"/>
    <property type="match status" value="1"/>
</dbReference>
<organism evidence="2 3">
    <name type="scientific">Pseudonocardia humida</name>
    <dbReference type="NCBI Taxonomy" id="2800819"/>
    <lineage>
        <taxon>Bacteria</taxon>
        <taxon>Bacillati</taxon>
        <taxon>Actinomycetota</taxon>
        <taxon>Actinomycetes</taxon>
        <taxon>Pseudonocardiales</taxon>
        <taxon>Pseudonocardiaceae</taxon>
        <taxon>Pseudonocardia</taxon>
    </lineage>
</organism>
<dbReference type="PANTHER" id="PTHR35802">
    <property type="entry name" value="PROTEASE SYNTHASE AND SPORULATION PROTEIN PAI 2"/>
    <property type="match status" value="1"/>
</dbReference>
<evidence type="ECO:0000313" key="3">
    <source>
        <dbReference type="Proteomes" id="UP001165283"/>
    </source>
</evidence>
<dbReference type="InterPro" id="IPR007396">
    <property type="entry name" value="TR_PAI2-type"/>
</dbReference>
<feature type="region of interest" description="Disordered" evidence="1">
    <location>
        <begin position="79"/>
        <end position="212"/>
    </location>
</feature>
<sequence length="212" mass="22504">MVVGYLARANPQVAALAAGAPSVAVFSGQQAYLSSSWYAVRDMAPTWCYLAVHLHGTPTLSPDDAHTLRCVQALVEHAERGRPGRWPPGARRRRHPAARGTDRRVRDAGGHRRDAGDAGRGGALDGPHRGDGAAARRPSRARGGDRGGERPAAPCPTTPRGSAGPIARPRRGRRAGSPRWGPRTAAVTARRPTRPRVWSTAGAARGTPAWPR</sequence>
<accession>A0ABT0ZXZ2</accession>
<dbReference type="Proteomes" id="UP001165283">
    <property type="component" value="Unassembled WGS sequence"/>
</dbReference>
<dbReference type="SUPFAM" id="SSF50475">
    <property type="entry name" value="FMN-binding split barrel"/>
    <property type="match status" value="1"/>
</dbReference>
<proteinExistence type="predicted"/>
<comment type="caution">
    <text evidence="2">The sequence shown here is derived from an EMBL/GenBank/DDBJ whole genome shotgun (WGS) entry which is preliminary data.</text>
</comment>